<dbReference type="InterPro" id="IPR010980">
    <property type="entry name" value="Cyt_c/b562"/>
</dbReference>
<dbReference type="Proteomes" id="UP000244904">
    <property type="component" value="Unassembled WGS sequence"/>
</dbReference>
<feature type="signal peptide" evidence="8">
    <location>
        <begin position="1"/>
        <end position="20"/>
    </location>
</feature>
<evidence type="ECO:0000256" key="1">
    <source>
        <dbReference type="ARBA" id="ARBA00022448"/>
    </source>
</evidence>
<feature type="chain" id="PRO_5015321977" evidence="8">
    <location>
        <begin position="21"/>
        <end position="151"/>
    </location>
</feature>
<name>A0A2R8AX39_9RHOB</name>
<dbReference type="Gene3D" id="1.20.120.10">
    <property type="entry name" value="Cytochrome c/b562"/>
    <property type="match status" value="1"/>
</dbReference>
<proteinExistence type="predicted"/>
<keyword evidence="10" id="KW-1185">Reference proteome</keyword>
<evidence type="ECO:0000256" key="2">
    <source>
        <dbReference type="ARBA" id="ARBA00022617"/>
    </source>
</evidence>
<dbReference type="PIRSF" id="PIRSF000027">
    <property type="entry name" value="Cytc_c_prime"/>
    <property type="match status" value="1"/>
</dbReference>
<dbReference type="Pfam" id="PF01322">
    <property type="entry name" value="Cytochrom_C_2"/>
    <property type="match status" value="1"/>
</dbReference>
<organism evidence="9 10">
    <name type="scientific">Pseudoprimorskyibacter insulae</name>
    <dbReference type="NCBI Taxonomy" id="1695997"/>
    <lineage>
        <taxon>Bacteria</taxon>
        <taxon>Pseudomonadati</taxon>
        <taxon>Pseudomonadota</taxon>
        <taxon>Alphaproteobacteria</taxon>
        <taxon>Rhodobacterales</taxon>
        <taxon>Paracoccaceae</taxon>
        <taxon>Pseudoprimorskyibacter</taxon>
    </lineage>
</organism>
<evidence type="ECO:0000313" key="10">
    <source>
        <dbReference type="Proteomes" id="UP000244904"/>
    </source>
</evidence>
<gene>
    <name evidence="9" type="primary">cycP</name>
    <name evidence="9" type="ORF">PRI8871_02230</name>
</gene>
<keyword evidence="5 6" id="KW-0408">Iron</keyword>
<accession>A0A2R8AX39</accession>
<keyword evidence="1" id="KW-0813">Transport</keyword>
<protein>
    <submittedName>
        <fullName evidence="9">Cytochrome c</fullName>
    </submittedName>
</protein>
<dbReference type="OrthoDB" id="7596534at2"/>
<dbReference type="GO" id="GO:0020037">
    <property type="term" value="F:heme binding"/>
    <property type="evidence" value="ECO:0007669"/>
    <property type="project" value="InterPro"/>
</dbReference>
<feature type="binding site" description="covalent" evidence="7">
    <location>
        <position position="139"/>
    </location>
    <ligand>
        <name>heme c</name>
        <dbReference type="ChEBI" id="CHEBI:61717"/>
    </ligand>
</feature>
<dbReference type="InterPro" id="IPR015984">
    <property type="entry name" value="Cyt_c_prime_subgr"/>
</dbReference>
<dbReference type="GO" id="GO:0009055">
    <property type="term" value="F:electron transfer activity"/>
    <property type="evidence" value="ECO:0007669"/>
    <property type="project" value="InterPro"/>
</dbReference>
<dbReference type="EMBL" id="OMOJ01000004">
    <property type="protein sequence ID" value="SPF80424.1"/>
    <property type="molecule type" value="Genomic_DNA"/>
</dbReference>
<dbReference type="GO" id="GO:0042597">
    <property type="term" value="C:periplasmic space"/>
    <property type="evidence" value="ECO:0007669"/>
    <property type="project" value="InterPro"/>
</dbReference>
<dbReference type="AlphaFoldDB" id="A0A2R8AX39"/>
<keyword evidence="4" id="KW-0249">Electron transport</keyword>
<evidence type="ECO:0000256" key="5">
    <source>
        <dbReference type="ARBA" id="ARBA00023004"/>
    </source>
</evidence>
<keyword evidence="2 7" id="KW-0349">Heme</keyword>
<evidence type="ECO:0000256" key="7">
    <source>
        <dbReference type="PIRSR" id="PIRSR000027-2"/>
    </source>
</evidence>
<dbReference type="GO" id="GO:0022900">
    <property type="term" value="P:electron transport chain"/>
    <property type="evidence" value="ECO:0007669"/>
    <property type="project" value="InterPro"/>
</dbReference>
<dbReference type="InterPro" id="IPR012127">
    <property type="entry name" value="Cyt_c_prime"/>
</dbReference>
<dbReference type="PRINTS" id="PR00608">
    <property type="entry name" value="CYTCHROMECII"/>
</dbReference>
<feature type="binding site" description="covalent" evidence="7">
    <location>
        <position position="142"/>
    </location>
    <ligand>
        <name>heme c</name>
        <dbReference type="ChEBI" id="CHEBI:61717"/>
    </ligand>
</feature>
<evidence type="ECO:0000256" key="4">
    <source>
        <dbReference type="ARBA" id="ARBA00022982"/>
    </source>
</evidence>
<keyword evidence="3 6" id="KW-0479">Metal-binding</keyword>
<evidence type="ECO:0000256" key="8">
    <source>
        <dbReference type="SAM" id="SignalP"/>
    </source>
</evidence>
<evidence type="ECO:0000256" key="3">
    <source>
        <dbReference type="ARBA" id="ARBA00022723"/>
    </source>
</evidence>
<dbReference type="GO" id="GO:0005506">
    <property type="term" value="F:iron ion binding"/>
    <property type="evidence" value="ECO:0007669"/>
    <property type="project" value="InterPro"/>
</dbReference>
<dbReference type="SUPFAM" id="SSF47175">
    <property type="entry name" value="Cytochromes"/>
    <property type="match status" value="1"/>
</dbReference>
<dbReference type="RefSeq" id="WP_108886288.1">
    <property type="nucleotide sequence ID" value="NZ_OMOJ01000004.1"/>
</dbReference>
<comment type="PTM">
    <text evidence="7">Binds 1 heme group per subunit.</text>
</comment>
<feature type="binding site" description="axial binding residue" evidence="6">
    <location>
        <position position="143"/>
    </location>
    <ligand>
        <name>heme c</name>
        <dbReference type="ChEBI" id="CHEBI:61717"/>
    </ligand>
    <ligandPart>
        <name>Fe</name>
        <dbReference type="ChEBI" id="CHEBI:18248"/>
    </ligandPart>
</feature>
<evidence type="ECO:0000313" key="9">
    <source>
        <dbReference type="EMBL" id="SPF80424.1"/>
    </source>
</evidence>
<reference evidence="10" key="1">
    <citation type="submission" date="2018-03" db="EMBL/GenBank/DDBJ databases">
        <authorList>
            <person name="Rodrigo-Torres L."/>
            <person name="Arahal R. D."/>
            <person name="Lucena T."/>
        </authorList>
    </citation>
    <scope>NUCLEOTIDE SEQUENCE [LARGE SCALE GENOMIC DNA]</scope>
    <source>
        <strain evidence="10">CECT 8871</strain>
    </source>
</reference>
<dbReference type="PROSITE" id="PS51009">
    <property type="entry name" value="CYTCII"/>
    <property type="match status" value="1"/>
</dbReference>
<evidence type="ECO:0000256" key="6">
    <source>
        <dbReference type="PIRSR" id="PIRSR000027-1"/>
    </source>
</evidence>
<dbReference type="InterPro" id="IPR002321">
    <property type="entry name" value="Cyt_c_II"/>
</dbReference>
<sequence length="151" mass="15268">MYKTIALVAGLALLATPAISQNINGAVKARQGQFNVLAINLGVLGGMAKGEIEYSAEAAGAAADSLVGVAMINQAPLWPAASDEMAIDGTRAKADIWDNWDDFQSKWDALGTAAAAMKVAAAEGPDAIGPALGALGGACKACHEAYRAPAN</sequence>
<keyword evidence="8" id="KW-0732">Signal</keyword>